<organism evidence="1 2">
    <name type="scientific">Trichophyton equinum (strain ATCC MYA-4606 / CBS 127.97)</name>
    <name type="common">Horse ringworm fungus</name>
    <dbReference type="NCBI Taxonomy" id="559882"/>
    <lineage>
        <taxon>Eukaryota</taxon>
        <taxon>Fungi</taxon>
        <taxon>Dikarya</taxon>
        <taxon>Ascomycota</taxon>
        <taxon>Pezizomycotina</taxon>
        <taxon>Eurotiomycetes</taxon>
        <taxon>Eurotiomycetidae</taxon>
        <taxon>Onygenales</taxon>
        <taxon>Arthrodermataceae</taxon>
        <taxon>Trichophyton</taxon>
    </lineage>
</organism>
<evidence type="ECO:0000313" key="1">
    <source>
        <dbReference type="EMBL" id="EGE03907.1"/>
    </source>
</evidence>
<name>F2PPT9_TRIEC</name>
<reference evidence="2" key="1">
    <citation type="journal article" date="2012" name="MBio">
        <title>Comparative genome analysis of Trichophyton rubrum and related dermatophytes reveals candidate genes involved in infection.</title>
        <authorList>
            <person name="Martinez D.A."/>
            <person name="Oliver B.G."/>
            <person name="Graeser Y."/>
            <person name="Goldberg J.M."/>
            <person name="Li W."/>
            <person name="Martinez-Rossi N.M."/>
            <person name="Monod M."/>
            <person name="Shelest E."/>
            <person name="Barton R.C."/>
            <person name="Birch E."/>
            <person name="Brakhage A.A."/>
            <person name="Chen Z."/>
            <person name="Gurr S.J."/>
            <person name="Heiman D."/>
            <person name="Heitman J."/>
            <person name="Kosti I."/>
            <person name="Rossi A."/>
            <person name="Saif S."/>
            <person name="Samalova M."/>
            <person name="Saunders C.W."/>
            <person name="Shea T."/>
            <person name="Summerbell R.C."/>
            <person name="Xu J."/>
            <person name="Young S."/>
            <person name="Zeng Q."/>
            <person name="Birren B.W."/>
            <person name="Cuomo C.A."/>
            <person name="White T.C."/>
        </authorList>
    </citation>
    <scope>NUCLEOTIDE SEQUENCE [LARGE SCALE GENOMIC DNA]</scope>
    <source>
        <strain evidence="2">ATCC MYA-4606 / CBS 127.97</strain>
    </source>
</reference>
<dbReference type="AlphaFoldDB" id="F2PPT9"/>
<dbReference type="EMBL" id="DS995730">
    <property type="protein sequence ID" value="EGE03907.1"/>
    <property type="molecule type" value="Genomic_DNA"/>
</dbReference>
<proteinExistence type="predicted"/>
<protein>
    <submittedName>
        <fullName evidence="1">Uncharacterized protein</fullName>
    </submittedName>
</protein>
<evidence type="ECO:0000313" key="2">
    <source>
        <dbReference type="Proteomes" id="UP000009169"/>
    </source>
</evidence>
<keyword evidence="2" id="KW-1185">Reference proteome</keyword>
<accession>F2PPT9</accession>
<dbReference type="HOGENOM" id="CLU_3034060_0_0_1"/>
<dbReference type="Proteomes" id="UP000009169">
    <property type="component" value="Unassembled WGS sequence"/>
</dbReference>
<dbReference type="VEuPathDB" id="FungiDB:TEQG_02940"/>
<gene>
    <name evidence="1" type="ORF">TEQG_02940</name>
</gene>
<sequence length="55" mass="6505">MEAAIEDLKSQEVPNFSETIKRHGVYRITLIRRFRDRTWIPPTLIYKGEGDLQDT</sequence>